<reference evidence="1 2" key="1">
    <citation type="submission" date="2014-04" db="EMBL/GenBank/DDBJ databases">
        <authorList>
            <consortium name="DOE Joint Genome Institute"/>
            <person name="Kuo A."/>
            <person name="Ruytinx J."/>
            <person name="Rineau F."/>
            <person name="Colpaert J."/>
            <person name="Kohler A."/>
            <person name="Nagy L.G."/>
            <person name="Floudas D."/>
            <person name="Copeland A."/>
            <person name="Barry K.W."/>
            <person name="Cichocki N."/>
            <person name="Veneault-Fourrey C."/>
            <person name="LaButti K."/>
            <person name="Lindquist E.A."/>
            <person name="Lipzen A."/>
            <person name="Lundell T."/>
            <person name="Morin E."/>
            <person name="Murat C."/>
            <person name="Sun H."/>
            <person name="Tunlid A."/>
            <person name="Henrissat B."/>
            <person name="Grigoriev I.V."/>
            <person name="Hibbett D.S."/>
            <person name="Martin F."/>
            <person name="Nordberg H.P."/>
            <person name="Cantor M.N."/>
            <person name="Hua S.X."/>
        </authorList>
    </citation>
    <scope>NUCLEOTIDE SEQUENCE [LARGE SCALE GENOMIC DNA]</scope>
    <source>
        <strain evidence="1 2">UH-Slu-Lm8-n1</strain>
    </source>
</reference>
<evidence type="ECO:0000313" key="1">
    <source>
        <dbReference type="EMBL" id="KIK34229.1"/>
    </source>
</evidence>
<dbReference type="OrthoDB" id="2666577at2759"/>
<keyword evidence="2" id="KW-1185">Reference proteome</keyword>
<feature type="non-terminal residue" evidence="1">
    <location>
        <position position="84"/>
    </location>
</feature>
<dbReference type="InParanoid" id="A0A0D0A7V9"/>
<protein>
    <submittedName>
        <fullName evidence="1">Uncharacterized protein</fullName>
    </submittedName>
</protein>
<dbReference type="AlphaFoldDB" id="A0A0D0A7V9"/>
<accession>A0A0D0A7V9</accession>
<evidence type="ECO:0000313" key="2">
    <source>
        <dbReference type="Proteomes" id="UP000054485"/>
    </source>
</evidence>
<proteinExistence type="predicted"/>
<dbReference type="Proteomes" id="UP000054485">
    <property type="component" value="Unassembled WGS sequence"/>
</dbReference>
<reference evidence="2" key="2">
    <citation type="submission" date="2015-01" db="EMBL/GenBank/DDBJ databases">
        <title>Evolutionary Origins and Diversification of the Mycorrhizal Mutualists.</title>
        <authorList>
            <consortium name="DOE Joint Genome Institute"/>
            <consortium name="Mycorrhizal Genomics Consortium"/>
            <person name="Kohler A."/>
            <person name="Kuo A."/>
            <person name="Nagy L.G."/>
            <person name="Floudas D."/>
            <person name="Copeland A."/>
            <person name="Barry K.W."/>
            <person name="Cichocki N."/>
            <person name="Veneault-Fourrey C."/>
            <person name="LaButti K."/>
            <person name="Lindquist E.A."/>
            <person name="Lipzen A."/>
            <person name="Lundell T."/>
            <person name="Morin E."/>
            <person name="Murat C."/>
            <person name="Riley R."/>
            <person name="Ohm R."/>
            <person name="Sun H."/>
            <person name="Tunlid A."/>
            <person name="Henrissat B."/>
            <person name="Grigoriev I.V."/>
            <person name="Hibbett D.S."/>
            <person name="Martin F."/>
        </authorList>
    </citation>
    <scope>NUCLEOTIDE SEQUENCE [LARGE SCALE GENOMIC DNA]</scope>
    <source>
        <strain evidence="2">UH-Slu-Lm8-n1</strain>
    </source>
</reference>
<name>A0A0D0A7V9_9AGAM</name>
<dbReference type="EMBL" id="KN835788">
    <property type="protein sequence ID" value="KIK34229.1"/>
    <property type="molecule type" value="Genomic_DNA"/>
</dbReference>
<dbReference type="HOGENOM" id="CLU_2533809_0_0_1"/>
<gene>
    <name evidence="1" type="ORF">CY34DRAFT_813068</name>
</gene>
<sequence>MITLTSYQWTDDFFGQWLKVGRECTDLVLSTDGTWINSGRLELGGSPHSHDAADSGQQLRSAWLELEGGSTHSLLETSCEQWAM</sequence>
<organism evidence="1 2">
    <name type="scientific">Suillus luteus UH-Slu-Lm8-n1</name>
    <dbReference type="NCBI Taxonomy" id="930992"/>
    <lineage>
        <taxon>Eukaryota</taxon>
        <taxon>Fungi</taxon>
        <taxon>Dikarya</taxon>
        <taxon>Basidiomycota</taxon>
        <taxon>Agaricomycotina</taxon>
        <taxon>Agaricomycetes</taxon>
        <taxon>Agaricomycetidae</taxon>
        <taxon>Boletales</taxon>
        <taxon>Suillineae</taxon>
        <taxon>Suillaceae</taxon>
        <taxon>Suillus</taxon>
    </lineage>
</organism>